<evidence type="ECO:0000313" key="2">
    <source>
        <dbReference type="EMBL" id="ABV95836.1"/>
    </source>
</evidence>
<dbReference type="InterPro" id="IPR036291">
    <property type="entry name" value="NAD(P)-bd_dom_sf"/>
</dbReference>
<keyword evidence="2" id="KW-0614">Plasmid</keyword>
<evidence type="ECO:0000313" key="3">
    <source>
        <dbReference type="Proteomes" id="UP000006833"/>
    </source>
</evidence>
<dbReference type="EMBL" id="CP000834">
    <property type="protein sequence ID" value="ABV95836.1"/>
    <property type="molecule type" value="Genomic_DNA"/>
</dbReference>
<sequence length="293" mass="29650">MTVRVLVLGATGRLGGMLRRHWGAWPDLEPLWQARQGAVRGAGDWVVFDPRTDPLALAQACGRVDVVLDLAGPVPAPGRAIDSFAAIAPLARAVAHGARVAGGRPLLWASSAAVYGARALCAEDDPPSPLSEYGRAKAAGEAALAGLPGACVLRIGNVAGADALLSAATPGVPVSLHRFADGTTPRRSYLGPASLAAVLAGLVRQAAGPPLPGVLNLTGPGPGVEMAALLAAAGLRWRPVPAPEAALAEVVLDTARLAGLVALPPEAGTARGIVAEWRADTALKQALCKEISP</sequence>
<geneLocation type="plasmid" evidence="2 3">
    <name>pDSHI04</name>
</geneLocation>
<gene>
    <name evidence="2" type="ordered locus">Dshi_4119</name>
</gene>
<name>A8LUB9_DINSH</name>
<dbReference type="SUPFAM" id="SSF51735">
    <property type="entry name" value="NAD(P)-binding Rossmann-fold domains"/>
    <property type="match status" value="1"/>
</dbReference>
<dbReference type="RefSeq" id="WP_012187404.1">
    <property type="nucleotide sequence ID" value="NC_009958.1"/>
</dbReference>
<dbReference type="InterPro" id="IPR001509">
    <property type="entry name" value="Epimerase_deHydtase"/>
</dbReference>
<dbReference type="AlphaFoldDB" id="A8LUB9"/>
<dbReference type="HOGENOM" id="CLU_068248_0_0_5"/>
<feature type="domain" description="NAD-dependent epimerase/dehydratase" evidence="1">
    <location>
        <begin position="5"/>
        <end position="162"/>
    </location>
</feature>
<organism evidence="2 3">
    <name type="scientific">Dinoroseobacter shibae (strain DSM 16493 / NCIMB 14021 / DFL 12)</name>
    <dbReference type="NCBI Taxonomy" id="398580"/>
    <lineage>
        <taxon>Bacteria</taxon>
        <taxon>Pseudomonadati</taxon>
        <taxon>Pseudomonadota</taxon>
        <taxon>Alphaproteobacteria</taxon>
        <taxon>Rhodobacterales</taxon>
        <taxon>Roseobacteraceae</taxon>
        <taxon>Dinoroseobacter</taxon>
    </lineage>
</organism>
<dbReference type="OrthoDB" id="7687386at2"/>
<dbReference type="Gene3D" id="3.40.50.720">
    <property type="entry name" value="NAD(P)-binding Rossmann-like Domain"/>
    <property type="match status" value="1"/>
</dbReference>
<dbReference type="Proteomes" id="UP000006833">
    <property type="component" value="Plasmid pDSHI04"/>
</dbReference>
<protein>
    <submittedName>
        <fullName evidence="2">NAD-dependent epimerase/dehydratase</fullName>
    </submittedName>
</protein>
<evidence type="ECO:0000259" key="1">
    <source>
        <dbReference type="Pfam" id="PF01370"/>
    </source>
</evidence>
<dbReference type="Pfam" id="PF01370">
    <property type="entry name" value="Epimerase"/>
    <property type="match status" value="1"/>
</dbReference>
<accession>A8LUB9</accession>
<reference evidence="3" key="1">
    <citation type="journal article" date="2010" name="ISME J.">
        <title>The complete genome sequence of the algal symbiont Dinoroseobacter shibae: a hitchhiker's guide to life in the sea.</title>
        <authorList>
            <person name="Wagner-Dobler I."/>
            <person name="Ballhausen B."/>
            <person name="Berger M."/>
            <person name="Brinkhoff T."/>
            <person name="Buchholz I."/>
            <person name="Bunk B."/>
            <person name="Cypionka H."/>
            <person name="Daniel R."/>
            <person name="Drepper T."/>
            <person name="Gerdts G."/>
            <person name="Hahnke S."/>
            <person name="Han C."/>
            <person name="Jahn D."/>
            <person name="Kalhoefer D."/>
            <person name="Kiss H."/>
            <person name="Klenk H.P."/>
            <person name="Kyrpides N."/>
            <person name="Liebl W."/>
            <person name="Liesegang H."/>
            <person name="Meincke L."/>
            <person name="Pati A."/>
            <person name="Petersen J."/>
            <person name="Piekarski T."/>
            <person name="Pommerenke C."/>
            <person name="Pradella S."/>
            <person name="Pukall R."/>
            <person name="Rabus R."/>
            <person name="Stackebrandt E."/>
            <person name="Thole S."/>
            <person name="Thompson L."/>
            <person name="Tielen P."/>
            <person name="Tomasch J."/>
            <person name="von Jan M."/>
            <person name="Wanphrut N."/>
            <person name="Wichels A."/>
            <person name="Zech H."/>
            <person name="Simon M."/>
        </authorList>
    </citation>
    <scope>NUCLEOTIDE SEQUENCE [LARGE SCALE GENOMIC DNA]</scope>
    <source>
        <strain evidence="3">DSM 16493 / NCIMB 14021 / DFL 12</strain>
        <plasmid evidence="3">Plasmid pDSHI04</plasmid>
    </source>
</reference>
<proteinExistence type="predicted"/>
<dbReference type="KEGG" id="dsh:Dshi_4119"/>
<keyword evidence="3" id="KW-1185">Reference proteome</keyword>